<dbReference type="GO" id="GO:0043531">
    <property type="term" value="F:ADP binding"/>
    <property type="evidence" value="ECO:0007669"/>
    <property type="project" value="TreeGrafter"/>
</dbReference>
<keyword evidence="6 7" id="KW-0067">ATP-binding</keyword>
<comment type="caution">
    <text evidence="9">The sequence shown here is derived from an EMBL/GenBank/DDBJ whole genome shotgun (WGS) entry which is preliminary data.</text>
</comment>
<evidence type="ECO:0000256" key="5">
    <source>
        <dbReference type="ARBA" id="ARBA00022777"/>
    </source>
</evidence>
<dbReference type="Proteomes" id="UP000034175">
    <property type="component" value="Unassembled WGS sequence"/>
</dbReference>
<dbReference type="PRINTS" id="PR00477">
    <property type="entry name" value="PHGLYCKINASE"/>
</dbReference>
<accession>A0A0G1NYX0</accession>
<keyword evidence="4" id="KW-0547">Nucleotide-binding</keyword>
<comment type="similarity">
    <text evidence="8">Belongs to the phosphoglycerate kinase family.</text>
</comment>
<evidence type="ECO:0000313" key="10">
    <source>
        <dbReference type="Proteomes" id="UP000034175"/>
    </source>
</evidence>
<gene>
    <name evidence="9" type="ORF">UX39_C0016G0005</name>
</gene>
<dbReference type="Gene3D" id="3.40.50.1260">
    <property type="entry name" value="Phosphoglycerate kinase, N-terminal domain"/>
    <property type="match status" value="2"/>
</dbReference>
<dbReference type="PIRSF" id="PIRSF000724">
    <property type="entry name" value="Pgk"/>
    <property type="match status" value="1"/>
</dbReference>
<reference evidence="9 10" key="1">
    <citation type="journal article" date="2015" name="Nature">
        <title>rRNA introns, odd ribosomes, and small enigmatic genomes across a large radiation of phyla.</title>
        <authorList>
            <person name="Brown C.T."/>
            <person name="Hug L.A."/>
            <person name="Thomas B.C."/>
            <person name="Sharon I."/>
            <person name="Castelle C.J."/>
            <person name="Singh A."/>
            <person name="Wilkins M.J."/>
            <person name="Williams K.H."/>
            <person name="Banfield J.F."/>
        </authorList>
    </citation>
    <scope>NUCLEOTIDE SEQUENCE [LARGE SCALE GENOMIC DNA]</scope>
</reference>
<dbReference type="GO" id="GO:0005829">
    <property type="term" value="C:cytosol"/>
    <property type="evidence" value="ECO:0007669"/>
    <property type="project" value="TreeGrafter"/>
</dbReference>
<dbReference type="GO" id="GO:0006094">
    <property type="term" value="P:gluconeogenesis"/>
    <property type="evidence" value="ECO:0007669"/>
    <property type="project" value="TreeGrafter"/>
</dbReference>
<dbReference type="GO" id="GO:0004618">
    <property type="term" value="F:phosphoglycerate kinase activity"/>
    <property type="evidence" value="ECO:0007669"/>
    <property type="project" value="UniProtKB-EC"/>
</dbReference>
<evidence type="ECO:0000256" key="8">
    <source>
        <dbReference type="RuleBase" id="RU000532"/>
    </source>
</evidence>
<keyword evidence="3 8" id="KW-0808">Transferase</keyword>
<dbReference type="GO" id="GO:0005524">
    <property type="term" value="F:ATP binding"/>
    <property type="evidence" value="ECO:0007669"/>
    <property type="project" value="UniProtKB-KW"/>
</dbReference>
<dbReference type="AlphaFoldDB" id="A0A0G1NYX0"/>
<dbReference type="Pfam" id="PF00162">
    <property type="entry name" value="PGK"/>
    <property type="match status" value="1"/>
</dbReference>
<keyword evidence="5 8" id="KW-0418">Kinase</keyword>
<evidence type="ECO:0000256" key="6">
    <source>
        <dbReference type="ARBA" id="ARBA00022840"/>
    </source>
</evidence>
<feature type="binding site" evidence="7">
    <location>
        <position position="194"/>
    </location>
    <ligand>
        <name>ATP</name>
        <dbReference type="ChEBI" id="CHEBI:30616"/>
    </ligand>
</feature>
<evidence type="ECO:0000256" key="7">
    <source>
        <dbReference type="PIRSR" id="PIRSR000724-2"/>
    </source>
</evidence>
<evidence type="ECO:0000256" key="3">
    <source>
        <dbReference type="ARBA" id="ARBA00022679"/>
    </source>
</evidence>
<dbReference type="InterPro" id="IPR001576">
    <property type="entry name" value="Phosphoglycerate_kinase"/>
</dbReference>
<comment type="catalytic activity">
    <reaction evidence="1 8">
        <text>(2R)-3-phosphoglycerate + ATP = (2R)-3-phospho-glyceroyl phosphate + ADP</text>
        <dbReference type="Rhea" id="RHEA:14801"/>
        <dbReference type="ChEBI" id="CHEBI:30616"/>
        <dbReference type="ChEBI" id="CHEBI:57604"/>
        <dbReference type="ChEBI" id="CHEBI:58272"/>
        <dbReference type="ChEBI" id="CHEBI:456216"/>
        <dbReference type="EC" id="2.7.2.3"/>
    </reaction>
</comment>
<dbReference type="InterPro" id="IPR015824">
    <property type="entry name" value="Phosphoglycerate_kinase_N"/>
</dbReference>
<dbReference type="EMBL" id="LCMA01000016">
    <property type="protein sequence ID" value="KKU25884.1"/>
    <property type="molecule type" value="Genomic_DNA"/>
</dbReference>
<proteinExistence type="inferred from homology"/>
<organism evidence="9 10">
    <name type="scientific">Candidatus Magasanikbacteria bacterium GW2011_GWA2_46_17</name>
    <dbReference type="NCBI Taxonomy" id="1619042"/>
    <lineage>
        <taxon>Bacteria</taxon>
        <taxon>Candidatus Magasanikiibacteriota</taxon>
    </lineage>
</organism>
<dbReference type="SUPFAM" id="SSF53748">
    <property type="entry name" value="Phosphoglycerate kinase"/>
    <property type="match status" value="1"/>
</dbReference>
<dbReference type="PANTHER" id="PTHR11406">
    <property type="entry name" value="PHOSPHOGLYCERATE KINASE"/>
    <property type="match status" value="1"/>
</dbReference>
<evidence type="ECO:0000256" key="2">
    <source>
        <dbReference type="ARBA" id="ARBA00013061"/>
    </source>
</evidence>
<name>A0A0G1NYX0_9BACT</name>
<evidence type="ECO:0000256" key="1">
    <source>
        <dbReference type="ARBA" id="ARBA00000642"/>
    </source>
</evidence>
<dbReference type="GO" id="GO:0006096">
    <property type="term" value="P:glycolytic process"/>
    <property type="evidence" value="ECO:0007669"/>
    <property type="project" value="InterPro"/>
</dbReference>
<dbReference type="EC" id="2.7.2.3" evidence="2 8"/>
<dbReference type="PATRIC" id="fig|1619042.3.peg.496"/>
<feature type="binding site" evidence="7">
    <location>
        <begin position="331"/>
        <end position="334"/>
    </location>
    <ligand>
        <name>ATP</name>
        <dbReference type="ChEBI" id="CHEBI:30616"/>
    </ligand>
</feature>
<evidence type="ECO:0000256" key="4">
    <source>
        <dbReference type="ARBA" id="ARBA00022741"/>
    </source>
</evidence>
<sequence>MSFDFKTIDSEAVSPGRTILLRLDLNLPIVGGRVRDDFRLRRSLPTLEFLKTRGARTVILSHIDNKETDSLKLVSEHLKKFVNLEFIQSLKELPERLLALQPGEFLLLENLRRNPGEIGNDPKFAQTLASFGDIYINDAFSVSHRAHGSIVGIQKFLPSYAGFLFTEEVSHLSRAFNPPKPFVFVLAGAKFETKFPLVQKFIKLADSVFVGGALANDLFKTKGYEIGLSKHSGADFGFAEILHNPKLVLPIDVVTENTGKKTTKMATAVLSDDTIFDAGPKTVAMLAEKFASAKFILWNGTLGAYENGFAEGTEALARAIVKSGAESIVGGGDTLACVSKLNILDEFSFVSTGGGAMLEFLANETLPGIEALKRSV</sequence>
<evidence type="ECO:0000313" key="9">
    <source>
        <dbReference type="EMBL" id="KKU25884.1"/>
    </source>
</evidence>
<dbReference type="InterPro" id="IPR036043">
    <property type="entry name" value="Phosphoglycerate_kinase_sf"/>
</dbReference>
<protein>
    <recommendedName>
        <fullName evidence="2 8">Phosphoglycerate kinase</fullName>
        <ecNumber evidence="2 8">2.7.2.3</ecNumber>
    </recommendedName>
</protein>
<feature type="binding site" evidence="7">
    <location>
        <position position="306"/>
    </location>
    <ligand>
        <name>ATP</name>
        <dbReference type="ChEBI" id="CHEBI:30616"/>
    </ligand>
</feature>
<dbReference type="PANTHER" id="PTHR11406:SF23">
    <property type="entry name" value="PHOSPHOGLYCERATE KINASE 1, CHLOROPLASTIC-RELATED"/>
    <property type="match status" value="1"/>
</dbReference>